<sequence length="546" mass="60430">MADEANFRVINTDNKWKILRTHWRYSWWAIWVSFGTIMQGFDNVANAEIISMIAFTKQFGEENKQDPGTYFIPSPWLGGWQGAMQAGSAIGAFAAGYLMDRIGRKKSILVACATSCIGVGVQYAAHEWQVYLAGKFVNGLAIGVWFTLAPTWIGENARPECRGLFLCLYNSTIVFGQALVAFVAQGAVKIDGPWSYRTIILLQMMFPAIGFAGYFFFAESPYWLIQQDRIEDARKQLTKLYTAKYSDFVDLELDRLHEETRFAAELKAAANLGGPAIWQVWRGGNRIRTFTAVFISAGQQLMGASFVLGYLTYFLQLIHVKNAFSVSAGLFVVMLCSTTSAFPLIEIFGRRKILIVPCFLLVFILLIIGIMGCISNTNAAGYVITTCIFLWGAIYQFSLGATGFAVASEIATLPLRAQTQGYIVATDAFFGWLIGFIVPYMINPRPSGANLGGKVGFVFFGLGTIVAVTLYFITPDTRGLSFDELDWLYSQGVSPRKFQEVMKTRIDNGEQTLEANVGGKTISTHINQIEMAETKAATVAEHKEAA</sequence>
<dbReference type="InterPro" id="IPR005828">
    <property type="entry name" value="MFS_sugar_transport-like"/>
</dbReference>
<feature type="transmembrane region" description="Helical" evidence="8">
    <location>
        <begin position="108"/>
        <end position="125"/>
    </location>
</feature>
<dbReference type="OrthoDB" id="6612291at2759"/>
<accession>A0A0D1ZQZ4</accession>
<reference evidence="10 11" key="1">
    <citation type="submission" date="2015-01" db="EMBL/GenBank/DDBJ databases">
        <title>The Genome Sequence of Exophiala spinifera CBS89968.</title>
        <authorList>
            <consortium name="The Broad Institute Genomics Platform"/>
            <person name="Cuomo C."/>
            <person name="de Hoog S."/>
            <person name="Gorbushina A."/>
            <person name="Stielow B."/>
            <person name="Teixiera M."/>
            <person name="Abouelleil A."/>
            <person name="Chapman S.B."/>
            <person name="Priest M."/>
            <person name="Young S.K."/>
            <person name="Wortman J."/>
            <person name="Nusbaum C."/>
            <person name="Birren B."/>
        </authorList>
    </citation>
    <scope>NUCLEOTIDE SEQUENCE [LARGE SCALE GENOMIC DNA]</scope>
    <source>
        <strain evidence="10 11">CBS 89968</strain>
    </source>
</reference>
<dbReference type="AlphaFoldDB" id="A0A0D1ZQZ4"/>
<evidence type="ECO:0000256" key="4">
    <source>
        <dbReference type="ARBA" id="ARBA00022692"/>
    </source>
</evidence>
<dbReference type="HOGENOM" id="CLU_001265_11_0_1"/>
<dbReference type="PANTHER" id="PTHR48022">
    <property type="entry name" value="PLASTIDIC GLUCOSE TRANSPORTER 4"/>
    <property type="match status" value="1"/>
</dbReference>
<dbReference type="VEuPathDB" id="FungiDB:PV08_05277"/>
<dbReference type="Gene3D" id="1.20.1250.20">
    <property type="entry name" value="MFS general substrate transporter like domains"/>
    <property type="match status" value="1"/>
</dbReference>
<dbReference type="GO" id="GO:0016020">
    <property type="term" value="C:membrane"/>
    <property type="evidence" value="ECO:0007669"/>
    <property type="project" value="UniProtKB-SubCell"/>
</dbReference>
<dbReference type="InterPro" id="IPR003663">
    <property type="entry name" value="Sugar/inositol_transpt"/>
</dbReference>
<evidence type="ECO:0000256" key="5">
    <source>
        <dbReference type="ARBA" id="ARBA00022989"/>
    </source>
</evidence>
<feature type="transmembrane region" description="Helical" evidence="8">
    <location>
        <begin position="194"/>
        <end position="217"/>
    </location>
</feature>
<dbReference type="FunFam" id="1.20.1250.20:FF:000078">
    <property type="entry name" value="MFS maltose transporter, putative"/>
    <property type="match status" value="1"/>
</dbReference>
<dbReference type="InterPro" id="IPR005829">
    <property type="entry name" value="Sugar_transporter_CS"/>
</dbReference>
<keyword evidence="3 7" id="KW-0813">Transport</keyword>
<dbReference type="InterPro" id="IPR020846">
    <property type="entry name" value="MFS_dom"/>
</dbReference>
<dbReference type="Pfam" id="PF00083">
    <property type="entry name" value="Sugar_tr"/>
    <property type="match status" value="1"/>
</dbReference>
<dbReference type="PROSITE" id="PS50850">
    <property type="entry name" value="MFS"/>
    <property type="match status" value="1"/>
</dbReference>
<evidence type="ECO:0000256" key="8">
    <source>
        <dbReference type="SAM" id="Phobius"/>
    </source>
</evidence>
<protein>
    <recommendedName>
        <fullName evidence="9">Major facilitator superfamily (MFS) profile domain-containing protein</fullName>
    </recommendedName>
</protein>
<gene>
    <name evidence="10" type="ORF">PV08_05277</name>
</gene>
<evidence type="ECO:0000313" key="11">
    <source>
        <dbReference type="Proteomes" id="UP000053328"/>
    </source>
</evidence>
<name>A0A0D1ZQZ4_9EURO</name>
<dbReference type="RefSeq" id="XP_016235448.1">
    <property type="nucleotide sequence ID" value="XM_016379621.1"/>
</dbReference>
<comment type="subcellular location">
    <subcellularLocation>
        <location evidence="1">Membrane</location>
        <topology evidence="1">Multi-pass membrane protein</topology>
    </subcellularLocation>
</comment>
<keyword evidence="5 8" id="KW-1133">Transmembrane helix</keyword>
<organism evidence="10 11">
    <name type="scientific">Exophiala spinifera</name>
    <dbReference type="NCBI Taxonomy" id="91928"/>
    <lineage>
        <taxon>Eukaryota</taxon>
        <taxon>Fungi</taxon>
        <taxon>Dikarya</taxon>
        <taxon>Ascomycota</taxon>
        <taxon>Pezizomycotina</taxon>
        <taxon>Eurotiomycetes</taxon>
        <taxon>Chaetothyriomycetidae</taxon>
        <taxon>Chaetothyriales</taxon>
        <taxon>Herpotrichiellaceae</taxon>
        <taxon>Exophiala</taxon>
    </lineage>
</organism>
<dbReference type="SUPFAM" id="SSF103473">
    <property type="entry name" value="MFS general substrate transporter"/>
    <property type="match status" value="1"/>
</dbReference>
<dbReference type="GO" id="GO:0005351">
    <property type="term" value="F:carbohydrate:proton symporter activity"/>
    <property type="evidence" value="ECO:0007669"/>
    <property type="project" value="TreeGrafter"/>
</dbReference>
<evidence type="ECO:0000256" key="1">
    <source>
        <dbReference type="ARBA" id="ARBA00004141"/>
    </source>
</evidence>
<feature type="domain" description="Major facilitator superfamily (MFS) profile" evidence="9">
    <location>
        <begin position="28"/>
        <end position="478"/>
    </location>
</feature>
<comment type="similarity">
    <text evidence="2 7">Belongs to the major facilitator superfamily. Sugar transporter (TC 2.A.1.1) family.</text>
</comment>
<feature type="transmembrane region" description="Helical" evidence="8">
    <location>
        <begin position="323"/>
        <end position="342"/>
    </location>
</feature>
<feature type="transmembrane region" description="Helical" evidence="8">
    <location>
        <begin position="354"/>
        <end position="374"/>
    </location>
</feature>
<evidence type="ECO:0000256" key="6">
    <source>
        <dbReference type="ARBA" id="ARBA00023136"/>
    </source>
</evidence>
<keyword evidence="11" id="KW-1185">Reference proteome</keyword>
<evidence type="ECO:0000256" key="3">
    <source>
        <dbReference type="ARBA" id="ARBA00022448"/>
    </source>
</evidence>
<feature type="transmembrane region" description="Helical" evidence="8">
    <location>
        <begin position="131"/>
        <end position="153"/>
    </location>
</feature>
<feature type="transmembrane region" description="Helical" evidence="8">
    <location>
        <begin position="454"/>
        <end position="473"/>
    </location>
</feature>
<dbReference type="NCBIfam" id="TIGR00879">
    <property type="entry name" value="SP"/>
    <property type="match status" value="1"/>
</dbReference>
<feature type="transmembrane region" description="Helical" evidence="8">
    <location>
        <begin position="380"/>
        <end position="407"/>
    </location>
</feature>
<dbReference type="GeneID" id="27332360"/>
<feature type="transmembrane region" description="Helical" evidence="8">
    <location>
        <begin position="290"/>
        <end position="311"/>
    </location>
</feature>
<proteinExistence type="inferred from homology"/>
<dbReference type="PANTHER" id="PTHR48022:SF15">
    <property type="entry name" value="ALPHA-GLUCOSIDE TRANSPORTER, PUTATIVE (AFU_ORTHOLOGUE AFUA_5G00500)-RELATED"/>
    <property type="match status" value="1"/>
</dbReference>
<keyword evidence="6 8" id="KW-0472">Membrane</keyword>
<keyword evidence="4 8" id="KW-0812">Transmembrane</keyword>
<evidence type="ECO:0000259" key="9">
    <source>
        <dbReference type="PROSITE" id="PS50850"/>
    </source>
</evidence>
<dbReference type="InterPro" id="IPR036259">
    <property type="entry name" value="MFS_trans_sf"/>
</dbReference>
<feature type="transmembrane region" description="Helical" evidence="8">
    <location>
        <begin position="419"/>
        <end position="442"/>
    </location>
</feature>
<evidence type="ECO:0000256" key="7">
    <source>
        <dbReference type="RuleBase" id="RU003346"/>
    </source>
</evidence>
<dbReference type="EMBL" id="KN847495">
    <property type="protein sequence ID" value="KIW15232.1"/>
    <property type="molecule type" value="Genomic_DNA"/>
</dbReference>
<dbReference type="Proteomes" id="UP000053328">
    <property type="component" value="Unassembled WGS sequence"/>
</dbReference>
<feature type="transmembrane region" description="Helical" evidence="8">
    <location>
        <begin position="165"/>
        <end position="188"/>
    </location>
</feature>
<evidence type="ECO:0000256" key="2">
    <source>
        <dbReference type="ARBA" id="ARBA00010992"/>
    </source>
</evidence>
<dbReference type="PROSITE" id="PS00216">
    <property type="entry name" value="SUGAR_TRANSPORT_1"/>
    <property type="match status" value="1"/>
</dbReference>
<evidence type="ECO:0000313" key="10">
    <source>
        <dbReference type="EMBL" id="KIW15232.1"/>
    </source>
</evidence>
<dbReference type="InterPro" id="IPR050360">
    <property type="entry name" value="MFS_Sugar_Transporters"/>
</dbReference>